<dbReference type="AlphaFoldDB" id="L7E4T6"/>
<evidence type="ECO:0000313" key="2">
    <source>
        <dbReference type="Proteomes" id="UP000010932"/>
    </source>
</evidence>
<accession>L7E4T6</accession>
<protein>
    <submittedName>
        <fullName evidence="1">Uncharacterized protein</fullName>
    </submittedName>
</protein>
<dbReference type="PATRIC" id="fig|1134457.3.peg.2859"/>
<organism evidence="1 2">
    <name type="scientific">Microcystis aeruginosa TAIHU98</name>
    <dbReference type="NCBI Taxonomy" id="1134457"/>
    <lineage>
        <taxon>Bacteria</taxon>
        <taxon>Bacillati</taxon>
        <taxon>Cyanobacteriota</taxon>
        <taxon>Cyanophyceae</taxon>
        <taxon>Oscillatoriophycideae</taxon>
        <taxon>Chroococcales</taxon>
        <taxon>Microcystaceae</taxon>
        <taxon>Microcystis</taxon>
    </lineage>
</organism>
<sequence>MEKIYVREGQEVKAGQPILTLDSLLIAKEIQQIEERIEEQKSRLSQQKLVKSQLEISVMIWVMI</sequence>
<gene>
    <name evidence="1" type="ORF">O53_2857</name>
</gene>
<evidence type="ECO:0000313" key="1">
    <source>
        <dbReference type="EMBL" id="ELP54044.1"/>
    </source>
</evidence>
<reference evidence="1 2" key="1">
    <citation type="journal article" date="2013" name="Genome Announc.">
        <title>Whole-Genome Sequence of Microcystis aeruginosa TAIHU98, a Nontoxic Bloom-Forming Strain Isolated from Taihu Lake, China.</title>
        <authorList>
            <person name="Yang C."/>
            <person name="Zhang W."/>
            <person name="Ren M."/>
            <person name="Song L."/>
            <person name="Li T."/>
            <person name="Zhao J."/>
        </authorList>
    </citation>
    <scope>NUCLEOTIDE SEQUENCE [LARGE SCALE GENOMIC DNA]</scope>
    <source>
        <strain evidence="1 2">TAIHU98</strain>
    </source>
</reference>
<dbReference type="Gene3D" id="2.40.50.100">
    <property type="match status" value="1"/>
</dbReference>
<name>L7E4T6_MICAE</name>
<dbReference type="EMBL" id="ANKQ01000002">
    <property type="protein sequence ID" value="ELP54044.1"/>
    <property type="molecule type" value="Genomic_DNA"/>
</dbReference>
<dbReference type="Proteomes" id="UP000010932">
    <property type="component" value="Unassembled WGS sequence"/>
</dbReference>
<proteinExistence type="predicted"/>
<comment type="caution">
    <text evidence="1">The sequence shown here is derived from an EMBL/GenBank/DDBJ whole genome shotgun (WGS) entry which is preliminary data.</text>
</comment>